<dbReference type="eggNOG" id="COG1051">
    <property type="taxonomic scope" value="Bacteria"/>
</dbReference>
<dbReference type="EMBL" id="BAFE01000084">
    <property type="protein sequence ID" value="GAB49328.1"/>
    <property type="molecule type" value="Genomic_DNA"/>
</dbReference>
<evidence type="ECO:0000313" key="2">
    <source>
        <dbReference type="Proteomes" id="UP000004367"/>
    </source>
</evidence>
<sequence>MQRTDGTNEPREQRVDWFWTSRDWRGEPRICEPCKAQGLGWFRIDELPEPMPDYERFILGGLSTGSLELDTALGYDS</sequence>
<proteinExistence type="predicted"/>
<dbReference type="STRING" id="1089455.MOPEL_113_00080"/>
<accession>H5UUC0</accession>
<keyword evidence="2" id="KW-1185">Reference proteome</keyword>
<dbReference type="AlphaFoldDB" id="H5UUC0"/>
<protein>
    <submittedName>
        <fullName evidence="1">Uncharacterized protein</fullName>
    </submittedName>
</protein>
<dbReference type="Proteomes" id="UP000004367">
    <property type="component" value="Unassembled WGS sequence"/>
</dbReference>
<reference evidence="1 2" key="1">
    <citation type="submission" date="2012-02" db="EMBL/GenBank/DDBJ databases">
        <title>Whole genome shotgun sequence of Mobilicoccus pelagius NBRC 104925.</title>
        <authorList>
            <person name="Yoshida Y."/>
            <person name="Hosoyama A."/>
            <person name="Tsuchikane K."/>
            <person name="Katsumata H."/>
            <person name="Yamazaki S."/>
            <person name="Fujita N."/>
        </authorList>
    </citation>
    <scope>NUCLEOTIDE SEQUENCE [LARGE SCALE GENOMIC DNA]</scope>
    <source>
        <strain evidence="1 2">NBRC 104925</strain>
    </source>
</reference>
<gene>
    <name evidence="1" type="ORF">MOPEL_113_00080</name>
</gene>
<comment type="caution">
    <text evidence="1">The sequence shown here is derived from an EMBL/GenBank/DDBJ whole genome shotgun (WGS) entry which is preliminary data.</text>
</comment>
<organism evidence="1 2">
    <name type="scientific">Mobilicoccus pelagius NBRC 104925</name>
    <dbReference type="NCBI Taxonomy" id="1089455"/>
    <lineage>
        <taxon>Bacteria</taxon>
        <taxon>Bacillati</taxon>
        <taxon>Actinomycetota</taxon>
        <taxon>Actinomycetes</taxon>
        <taxon>Micrococcales</taxon>
        <taxon>Dermatophilaceae</taxon>
        <taxon>Mobilicoccus</taxon>
    </lineage>
</organism>
<dbReference type="Gene3D" id="3.90.79.10">
    <property type="entry name" value="Nucleoside Triphosphate Pyrophosphohydrolase"/>
    <property type="match status" value="1"/>
</dbReference>
<name>H5UUC0_9MICO</name>
<evidence type="ECO:0000313" key="1">
    <source>
        <dbReference type="EMBL" id="GAB49328.1"/>
    </source>
</evidence>